<gene>
    <name evidence="1" type="ORF">METZ01_LOCUS210464</name>
</gene>
<dbReference type="AlphaFoldDB" id="A0A382F3Q6"/>
<protein>
    <submittedName>
        <fullName evidence="1">Uncharacterized protein</fullName>
    </submittedName>
</protein>
<reference evidence="1" key="1">
    <citation type="submission" date="2018-05" db="EMBL/GenBank/DDBJ databases">
        <authorList>
            <person name="Lanie J.A."/>
            <person name="Ng W.-L."/>
            <person name="Kazmierczak K.M."/>
            <person name="Andrzejewski T.M."/>
            <person name="Davidsen T.M."/>
            <person name="Wayne K.J."/>
            <person name="Tettelin H."/>
            <person name="Glass J.I."/>
            <person name="Rusch D."/>
            <person name="Podicherti R."/>
            <person name="Tsui H.-C.T."/>
            <person name="Winkler M.E."/>
        </authorList>
    </citation>
    <scope>NUCLEOTIDE SEQUENCE</scope>
</reference>
<accession>A0A382F3Q6</accession>
<evidence type="ECO:0000313" key="1">
    <source>
        <dbReference type="EMBL" id="SVB57610.1"/>
    </source>
</evidence>
<name>A0A382F3Q6_9ZZZZ</name>
<proteinExistence type="predicted"/>
<organism evidence="1">
    <name type="scientific">marine metagenome</name>
    <dbReference type="NCBI Taxonomy" id="408172"/>
    <lineage>
        <taxon>unclassified sequences</taxon>
        <taxon>metagenomes</taxon>
        <taxon>ecological metagenomes</taxon>
    </lineage>
</organism>
<dbReference type="EMBL" id="UINC01047840">
    <property type="protein sequence ID" value="SVB57610.1"/>
    <property type="molecule type" value="Genomic_DNA"/>
</dbReference>
<sequence length="127" mass="14371">MPAEDKTIPIPNLAQARQKSSVAHQILVKLKEQGLEEDYDDDLAKLCTDLGDLWGAQLSFTERLGDFLDTETAIVDSWHKFGDCLADICSELEHMAWHIQSVKGPIERIAQRAYQADDQNPYETRVV</sequence>